<protein>
    <submittedName>
        <fullName evidence="1">Uncharacterized protein</fullName>
    </submittedName>
</protein>
<name>A0A0E9UCK2_ANGAN</name>
<evidence type="ECO:0000313" key="1">
    <source>
        <dbReference type="EMBL" id="JAH63462.1"/>
    </source>
</evidence>
<proteinExistence type="predicted"/>
<reference evidence="1" key="2">
    <citation type="journal article" date="2015" name="Fish Shellfish Immunol.">
        <title>Early steps in the European eel (Anguilla anguilla)-Vibrio vulnificus interaction in the gills: Role of the RtxA13 toxin.</title>
        <authorList>
            <person name="Callol A."/>
            <person name="Pajuelo D."/>
            <person name="Ebbesson L."/>
            <person name="Teles M."/>
            <person name="MacKenzie S."/>
            <person name="Amaro C."/>
        </authorList>
    </citation>
    <scope>NUCLEOTIDE SEQUENCE</scope>
</reference>
<dbReference type="AlphaFoldDB" id="A0A0E9UCK2"/>
<dbReference type="EMBL" id="GBXM01045115">
    <property type="protein sequence ID" value="JAH63462.1"/>
    <property type="molecule type" value="Transcribed_RNA"/>
</dbReference>
<accession>A0A0E9UCK2</accession>
<reference evidence="1" key="1">
    <citation type="submission" date="2014-11" db="EMBL/GenBank/DDBJ databases">
        <authorList>
            <person name="Amaro Gonzalez C."/>
        </authorList>
    </citation>
    <scope>NUCLEOTIDE SEQUENCE</scope>
</reference>
<organism evidence="1">
    <name type="scientific">Anguilla anguilla</name>
    <name type="common">European freshwater eel</name>
    <name type="synonym">Muraena anguilla</name>
    <dbReference type="NCBI Taxonomy" id="7936"/>
    <lineage>
        <taxon>Eukaryota</taxon>
        <taxon>Metazoa</taxon>
        <taxon>Chordata</taxon>
        <taxon>Craniata</taxon>
        <taxon>Vertebrata</taxon>
        <taxon>Euteleostomi</taxon>
        <taxon>Actinopterygii</taxon>
        <taxon>Neopterygii</taxon>
        <taxon>Teleostei</taxon>
        <taxon>Anguilliformes</taxon>
        <taxon>Anguillidae</taxon>
        <taxon>Anguilla</taxon>
    </lineage>
</organism>
<sequence length="24" mass="2566">MFIIRVGSTSPTVTAKRVVMATEA</sequence>